<dbReference type="Pfam" id="PF17188">
    <property type="entry name" value="MucB_RseB_C"/>
    <property type="match status" value="1"/>
</dbReference>
<dbReference type="InterPro" id="IPR033436">
    <property type="entry name" value="MucB/RseB_C"/>
</dbReference>
<evidence type="ECO:0000256" key="5">
    <source>
        <dbReference type="SAM" id="SignalP"/>
    </source>
</evidence>
<evidence type="ECO:0000313" key="9">
    <source>
        <dbReference type="Proteomes" id="UP001254608"/>
    </source>
</evidence>
<dbReference type="Pfam" id="PF03888">
    <property type="entry name" value="MucB_RseB"/>
    <property type="match status" value="1"/>
</dbReference>
<proteinExistence type="inferred from homology"/>
<dbReference type="PIRSF" id="PIRSF005427">
    <property type="entry name" value="RseB"/>
    <property type="match status" value="1"/>
</dbReference>
<evidence type="ECO:0000256" key="4">
    <source>
        <dbReference type="ARBA" id="ARBA00022764"/>
    </source>
</evidence>
<accession>A0ABU2WKL0</accession>
<keyword evidence="3 5" id="KW-0732">Signal</keyword>
<keyword evidence="9" id="KW-1185">Reference proteome</keyword>
<sequence>MLRGRRWAVACCLFAWCGQAAMAAESDSALPAKQKDVSEDVAADWLTRMSESARQANYQGVVVYRSGEVLESLHVVHGFDGGTVRERLVSMSGEPREILREDDEVTCILPREKKITVDFRSKATGLFPSLPRETINQLRAYYEFNVIGRMRIADHQCRGVRIQPKDAYRYGYEFWVDETTGVPLKLSLLDEDGRVLEQLMFTEVTFPKTIAAEDFQTTQDLSGFQKVTQRVSARPPSAVAAWIVDQVPPGFRLMTRDLRQMRGDNDVVEHLLFSDGLSAVSIYAAVTSSSDGKAFEGVSHMGAVNAFGRMLGTHHLTVVGEVPQATVKMIGGAVRAAPADTQTASP</sequence>
<feature type="domain" description="MucB/RseB C-terminal" evidence="7">
    <location>
        <begin position="240"/>
        <end position="334"/>
    </location>
</feature>
<dbReference type="Gene3D" id="2.50.20.10">
    <property type="entry name" value="Lipoprotein localisation LolA/LolB/LppX"/>
    <property type="match status" value="1"/>
</dbReference>
<reference evidence="8 9" key="1">
    <citation type="submission" date="2023-09" db="EMBL/GenBank/DDBJ databases">
        <authorList>
            <person name="Rey-Velasco X."/>
        </authorList>
    </citation>
    <scope>NUCLEOTIDE SEQUENCE [LARGE SCALE GENOMIC DNA]</scope>
    <source>
        <strain evidence="8 9">W345</strain>
    </source>
</reference>
<dbReference type="InterPro" id="IPR038484">
    <property type="entry name" value="MucB/RseB_C_sf"/>
</dbReference>
<comment type="caution">
    <text evidence="8">The sequence shown here is derived from an EMBL/GenBank/DDBJ whole genome shotgun (WGS) entry which is preliminary data.</text>
</comment>
<name>A0ABU2WKL0_9GAMM</name>
<feature type="chain" id="PRO_5045096159" evidence="5">
    <location>
        <begin position="24"/>
        <end position="346"/>
    </location>
</feature>
<dbReference type="InterPro" id="IPR005588">
    <property type="entry name" value="MucB_RseB"/>
</dbReference>
<evidence type="ECO:0000313" key="8">
    <source>
        <dbReference type="EMBL" id="MDT0498426.1"/>
    </source>
</evidence>
<comment type="subcellular location">
    <subcellularLocation>
        <location evidence="1">Periplasm</location>
    </subcellularLocation>
</comment>
<dbReference type="EMBL" id="JAVRIC010000021">
    <property type="protein sequence ID" value="MDT0498426.1"/>
    <property type="molecule type" value="Genomic_DNA"/>
</dbReference>
<protein>
    <submittedName>
        <fullName evidence="8">MucB/RseB C-terminal domain-containing protein</fullName>
    </submittedName>
</protein>
<dbReference type="RefSeq" id="WP_311365835.1">
    <property type="nucleotide sequence ID" value="NZ_JAVRIC010000021.1"/>
</dbReference>
<dbReference type="PANTHER" id="PTHR38782">
    <property type="match status" value="1"/>
</dbReference>
<gene>
    <name evidence="8" type="ORF">RM530_13800</name>
</gene>
<dbReference type="Proteomes" id="UP001254608">
    <property type="component" value="Unassembled WGS sequence"/>
</dbReference>
<evidence type="ECO:0000259" key="7">
    <source>
        <dbReference type="Pfam" id="PF17188"/>
    </source>
</evidence>
<feature type="signal peptide" evidence="5">
    <location>
        <begin position="1"/>
        <end position="23"/>
    </location>
</feature>
<evidence type="ECO:0000256" key="3">
    <source>
        <dbReference type="ARBA" id="ARBA00022729"/>
    </source>
</evidence>
<evidence type="ECO:0000256" key="2">
    <source>
        <dbReference type="ARBA" id="ARBA00008150"/>
    </source>
</evidence>
<keyword evidence="4" id="KW-0574">Periplasm</keyword>
<dbReference type="InterPro" id="IPR033434">
    <property type="entry name" value="MucB/RseB_N"/>
</dbReference>
<comment type="similarity">
    <text evidence="2">Belongs to the RseB family.</text>
</comment>
<organism evidence="8 9">
    <name type="scientific">Banduia mediterranea</name>
    <dbReference type="NCBI Taxonomy" id="3075609"/>
    <lineage>
        <taxon>Bacteria</taxon>
        <taxon>Pseudomonadati</taxon>
        <taxon>Pseudomonadota</taxon>
        <taxon>Gammaproteobacteria</taxon>
        <taxon>Nevskiales</taxon>
        <taxon>Algiphilaceae</taxon>
        <taxon>Banduia</taxon>
    </lineage>
</organism>
<feature type="domain" description="MucB/RseB N-terminal" evidence="6">
    <location>
        <begin position="42"/>
        <end position="217"/>
    </location>
</feature>
<dbReference type="Gene3D" id="3.30.200.100">
    <property type="entry name" value="MucB/RseB, C-terminal domain"/>
    <property type="match status" value="1"/>
</dbReference>
<dbReference type="PANTHER" id="PTHR38782:SF1">
    <property type="entry name" value="SIGMA-E FACTOR REGULATORY PROTEIN RSEB"/>
    <property type="match status" value="1"/>
</dbReference>
<evidence type="ECO:0000259" key="6">
    <source>
        <dbReference type="Pfam" id="PF03888"/>
    </source>
</evidence>
<dbReference type="CDD" id="cd16327">
    <property type="entry name" value="RseB"/>
    <property type="match status" value="1"/>
</dbReference>
<evidence type="ECO:0000256" key="1">
    <source>
        <dbReference type="ARBA" id="ARBA00004418"/>
    </source>
</evidence>